<dbReference type="SUPFAM" id="SSF53474">
    <property type="entry name" value="alpha/beta-Hydrolases"/>
    <property type="match status" value="1"/>
</dbReference>
<dbReference type="Pfam" id="PF05705">
    <property type="entry name" value="DUF829"/>
    <property type="match status" value="1"/>
</dbReference>
<dbReference type="PANTHER" id="PTHR12265">
    <property type="entry name" value="TRANSMEMBRANE PROTEIN 53"/>
    <property type="match status" value="1"/>
</dbReference>
<feature type="transmembrane region" description="Helical" evidence="7">
    <location>
        <begin position="165"/>
        <end position="185"/>
    </location>
</feature>
<dbReference type="InterPro" id="IPR008547">
    <property type="entry name" value="DUF829_TMEM53"/>
</dbReference>
<evidence type="ECO:0000256" key="7">
    <source>
        <dbReference type="SAM" id="Phobius"/>
    </source>
</evidence>
<keyword evidence="4 7" id="KW-0472">Membrane</keyword>
<dbReference type="PANTHER" id="PTHR12265:SF30">
    <property type="entry name" value="TRANSMEMBRANE PROTEIN 53"/>
    <property type="match status" value="1"/>
</dbReference>
<evidence type="ECO:0000256" key="4">
    <source>
        <dbReference type="ARBA" id="ARBA00023136"/>
    </source>
</evidence>
<proteinExistence type="inferred from homology"/>
<keyword evidence="2 7" id="KW-0812">Transmembrane</keyword>
<dbReference type="InterPro" id="IPR029058">
    <property type="entry name" value="AB_hydrolase_fold"/>
</dbReference>
<dbReference type="OrthoDB" id="77878at2759"/>
<sequence length="278" mass="31419">MTTDTTPTTVSKPLFDFEKIGHNSFVFTPSLYTFKQPLVLIFSWNAGAAKHIAKYTVSYQKLFPTARIVLVRCNTPDMFRSGAQYRKLLSPALDLVKEHVAQRGEILVHHFSNGGGNQVIEFAKAYKASTGTVLPMRAQIIDSGPGKGEWMRSYAAIILSLPRTLLWRILGPIFVHLLLTTIFIFDKVTRRENKAIVMAKELNNAGLFDRRAPRVYLYSKADKMVGHDEVEEHADLAASHGWDVAKVKFEKSPHAGHVREDPDRYWGKVMEAWKLGPH</sequence>
<evidence type="ECO:0000256" key="3">
    <source>
        <dbReference type="ARBA" id="ARBA00022989"/>
    </source>
</evidence>
<dbReference type="Proteomes" id="UP000799779">
    <property type="component" value="Unassembled WGS sequence"/>
</dbReference>
<evidence type="ECO:0000256" key="5">
    <source>
        <dbReference type="ARBA" id="ARBA00023242"/>
    </source>
</evidence>
<keyword evidence="5" id="KW-0539">Nucleus</keyword>
<comment type="subcellular location">
    <subcellularLocation>
        <location evidence="6">Nucleus outer membrane</location>
        <topology evidence="6">Single-pass membrane protein</topology>
    </subcellularLocation>
</comment>
<gene>
    <name evidence="8" type="ORF">P154DRAFT_527245</name>
</gene>
<evidence type="ECO:0000313" key="9">
    <source>
        <dbReference type="Proteomes" id="UP000799779"/>
    </source>
</evidence>
<comment type="similarity">
    <text evidence="1">Belongs to the TMEM53 family.</text>
</comment>
<reference evidence="8" key="1">
    <citation type="journal article" date="2020" name="Stud. Mycol.">
        <title>101 Dothideomycetes genomes: a test case for predicting lifestyles and emergence of pathogens.</title>
        <authorList>
            <person name="Haridas S."/>
            <person name="Albert R."/>
            <person name="Binder M."/>
            <person name="Bloem J."/>
            <person name="Labutti K."/>
            <person name="Salamov A."/>
            <person name="Andreopoulos B."/>
            <person name="Baker S."/>
            <person name="Barry K."/>
            <person name="Bills G."/>
            <person name="Bluhm B."/>
            <person name="Cannon C."/>
            <person name="Castanera R."/>
            <person name="Culley D."/>
            <person name="Daum C."/>
            <person name="Ezra D."/>
            <person name="Gonzalez J."/>
            <person name="Henrissat B."/>
            <person name="Kuo A."/>
            <person name="Liang C."/>
            <person name="Lipzen A."/>
            <person name="Lutzoni F."/>
            <person name="Magnuson J."/>
            <person name="Mondo S."/>
            <person name="Nolan M."/>
            <person name="Ohm R."/>
            <person name="Pangilinan J."/>
            <person name="Park H.-J."/>
            <person name="Ramirez L."/>
            <person name="Alfaro M."/>
            <person name="Sun H."/>
            <person name="Tritt A."/>
            <person name="Yoshinaga Y."/>
            <person name="Zwiers L.-H."/>
            <person name="Turgeon B."/>
            <person name="Goodwin S."/>
            <person name="Spatafora J."/>
            <person name="Crous P."/>
            <person name="Grigoriev I."/>
        </authorList>
    </citation>
    <scope>NUCLEOTIDE SEQUENCE</scope>
    <source>
        <strain evidence="8">CBS 123094</strain>
    </source>
</reference>
<dbReference type="AlphaFoldDB" id="A0A6A5VZN4"/>
<protein>
    <submittedName>
        <fullName evidence="8">DUF829-domain-containing protein</fullName>
    </submittedName>
</protein>
<evidence type="ECO:0000256" key="1">
    <source>
        <dbReference type="ARBA" id="ARBA00007387"/>
    </source>
</evidence>
<evidence type="ECO:0000256" key="6">
    <source>
        <dbReference type="ARBA" id="ARBA00034303"/>
    </source>
</evidence>
<dbReference type="GO" id="GO:0005640">
    <property type="term" value="C:nuclear outer membrane"/>
    <property type="evidence" value="ECO:0007669"/>
    <property type="project" value="UniProtKB-SubCell"/>
</dbReference>
<name>A0A6A5VZN4_9PLEO</name>
<dbReference type="EMBL" id="ML977668">
    <property type="protein sequence ID" value="KAF1994168.1"/>
    <property type="molecule type" value="Genomic_DNA"/>
</dbReference>
<keyword evidence="9" id="KW-1185">Reference proteome</keyword>
<evidence type="ECO:0000313" key="8">
    <source>
        <dbReference type="EMBL" id="KAF1994168.1"/>
    </source>
</evidence>
<evidence type="ECO:0000256" key="2">
    <source>
        <dbReference type="ARBA" id="ARBA00022692"/>
    </source>
</evidence>
<keyword evidence="3 7" id="KW-1133">Transmembrane helix</keyword>
<organism evidence="8 9">
    <name type="scientific">Amniculicola lignicola CBS 123094</name>
    <dbReference type="NCBI Taxonomy" id="1392246"/>
    <lineage>
        <taxon>Eukaryota</taxon>
        <taxon>Fungi</taxon>
        <taxon>Dikarya</taxon>
        <taxon>Ascomycota</taxon>
        <taxon>Pezizomycotina</taxon>
        <taxon>Dothideomycetes</taxon>
        <taxon>Pleosporomycetidae</taxon>
        <taxon>Pleosporales</taxon>
        <taxon>Amniculicolaceae</taxon>
        <taxon>Amniculicola</taxon>
    </lineage>
</organism>
<accession>A0A6A5VZN4</accession>